<keyword evidence="2" id="KW-1185">Reference proteome</keyword>
<dbReference type="InterPro" id="IPR058532">
    <property type="entry name" value="YjbR/MT2646/Rv2570-like"/>
</dbReference>
<dbReference type="InterPro" id="IPR007351">
    <property type="entry name" value="YjbR"/>
</dbReference>
<dbReference type="Pfam" id="PF04237">
    <property type="entry name" value="YjbR"/>
    <property type="match status" value="1"/>
</dbReference>
<dbReference type="EMBL" id="LT630003">
    <property type="protein sequence ID" value="SET68825.1"/>
    <property type="molecule type" value="Genomic_DNA"/>
</dbReference>
<dbReference type="Proteomes" id="UP000198970">
    <property type="component" value="Chromosome I"/>
</dbReference>
<gene>
    <name evidence="1" type="ORF">SAMN02745906_1128</name>
</gene>
<evidence type="ECO:0000313" key="1">
    <source>
        <dbReference type="EMBL" id="SET68825.1"/>
    </source>
</evidence>
<evidence type="ECO:0000313" key="2">
    <source>
        <dbReference type="Proteomes" id="UP000198970"/>
    </source>
</evidence>
<dbReference type="PANTHER" id="PTHR35145">
    <property type="entry name" value="CYTOPLASMIC PROTEIN-RELATED"/>
    <property type="match status" value="1"/>
</dbReference>
<dbReference type="Gene3D" id="3.90.1150.30">
    <property type="match status" value="1"/>
</dbReference>
<protein>
    <submittedName>
        <fullName evidence="1">Predicted DNA-binding protein, MmcQ/YjbR family</fullName>
    </submittedName>
</protein>
<reference evidence="1 2" key="1">
    <citation type="submission" date="2016-10" db="EMBL/GenBank/DDBJ databases">
        <authorList>
            <person name="Varghese N."/>
            <person name="Submissions S."/>
        </authorList>
    </citation>
    <scope>NUCLEOTIDE SEQUENCE [LARGE SCALE GENOMIC DNA]</scope>
    <source>
        <strain evidence="1 2">ATCC 19403</strain>
    </source>
</reference>
<sequence>MRYQWIDEYLKSMKGVSSDFKEEWNWTRYLLGDKMFAAVCKDDQGRDSLITLKLEPVEGQFLRLQYEDIIPGYYMNKVHWNSIKADGKVPDDLLKDLLEKSYRLVLTGLTKKKQRELLGE</sequence>
<proteinExistence type="predicted"/>
<dbReference type="SUPFAM" id="SSF142906">
    <property type="entry name" value="YjbR-like"/>
    <property type="match status" value="1"/>
</dbReference>
<accession>A0ABY1C5E7</accession>
<dbReference type="InterPro" id="IPR038056">
    <property type="entry name" value="YjbR-like_sf"/>
</dbReference>
<dbReference type="GO" id="GO:0003677">
    <property type="term" value="F:DNA binding"/>
    <property type="evidence" value="ECO:0007669"/>
    <property type="project" value="UniProtKB-KW"/>
</dbReference>
<dbReference type="PANTHER" id="PTHR35145:SF1">
    <property type="entry name" value="CYTOPLASMIC PROTEIN"/>
    <property type="match status" value="1"/>
</dbReference>
<dbReference type="RefSeq" id="WP_054791836.1">
    <property type="nucleotide sequence ID" value="NZ_LT630003.1"/>
</dbReference>
<keyword evidence="1" id="KW-0238">DNA-binding</keyword>
<organism evidence="1 2">
    <name type="scientific">Lacrimispora sphenoides JCM 1415</name>
    <dbReference type="NCBI Taxonomy" id="1297793"/>
    <lineage>
        <taxon>Bacteria</taxon>
        <taxon>Bacillati</taxon>
        <taxon>Bacillota</taxon>
        <taxon>Clostridia</taxon>
        <taxon>Lachnospirales</taxon>
        <taxon>Lachnospiraceae</taxon>
        <taxon>Lacrimispora</taxon>
    </lineage>
</organism>
<name>A0ABY1C5E7_9FIRM</name>